<feature type="compositionally biased region" description="Polar residues" evidence="1">
    <location>
        <begin position="66"/>
        <end position="76"/>
    </location>
</feature>
<feature type="region of interest" description="Disordered" evidence="1">
    <location>
        <begin position="271"/>
        <end position="292"/>
    </location>
</feature>
<feature type="compositionally biased region" description="Acidic residues" evidence="1">
    <location>
        <begin position="343"/>
        <end position="354"/>
    </location>
</feature>
<feature type="compositionally biased region" description="Basic and acidic residues" evidence="1">
    <location>
        <begin position="92"/>
        <end position="103"/>
    </location>
</feature>
<keyword evidence="3" id="KW-1185">Reference proteome</keyword>
<gene>
    <name evidence="2" type="ORF">ONZ51_g4548</name>
</gene>
<dbReference type="EMBL" id="JAPEVG010000089">
    <property type="protein sequence ID" value="KAJ8486895.1"/>
    <property type="molecule type" value="Genomic_DNA"/>
</dbReference>
<proteinExistence type="predicted"/>
<feature type="region of interest" description="Disordered" evidence="1">
    <location>
        <begin position="23"/>
        <end position="201"/>
    </location>
</feature>
<feature type="compositionally biased region" description="Basic and acidic residues" evidence="1">
    <location>
        <begin position="222"/>
        <end position="241"/>
    </location>
</feature>
<accession>A0AAD7TVN0</accession>
<evidence type="ECO:0000313" key="3">
    <source>
        <dbReference type="Proteomes" id="UP001215151"/>
    </source>
</evidence>
<feature type="region of interest" description="Disordered" evidence="1">
    <location>
        <begin position="320"/>
        <end position="354"/>
    </location>
</feature>
<evidence type="ECO:0000313" key="2">
    <source>
        <dbReference type="EMBL" id="KAJ8486895.1"/>
    </source>
</evidence>
<evidence type="ECO:0000256" key="1">
    <source>
        <dbReference type="SAM" id="MobiDB-lite"/>
    </source>
</evidence>
<sequence>MAPRPGPLMPYPLELFSADSKATSTPAKHLLPKKRPYSPGMGCLDSPAKRRLKATEGAGTALHTRSPLSASSNNARFASPHFHALLQGPDSPVKKLDFTHLESTEGNPLPGVSDSTAAGLPQSASRTPKRSPRRTSGTRVRRSPRLSARTSAVCLDGPVPGGHPTPRAESASPSGRASGPEPILIPRVISPPDPQSIHYPGFDIYQDPFTVLPTSASISSSVDDRCDGPSSDKEENKENLPPRRKSSKKAANSATLSEISLIKTALLSPSSKRARENIKVTKPTPASPHPKHVCDYLSGIHRTPRERVPLTTTSPVTTLVSITPGRTPLGKEERKQMRRALEAEVDDFDGEDDP</sequence>
<feature type="region of interest" description="Disordered" evidence="1">
    <location>
        <begin position="216"/>
        <end position="255"/>
    </location>
</feature>
<feature type="compositionally biased region" description="Basic and acidic residues" evidence="1">
    <location>
        <begin position="329"/>
        <end position="342"/>
    </location>
</feature>
<name>A0AAD7TVN0_9APHY</name>
<reference evidence="2" key="1">
    <citation type="submission" date="2022-11" db="EMBL/GenBank/DDBJ databases">
        <title>Genome Sequence of Cubamyces cubensis.</title>
        <authorList>
            <person name="Buettner E."/>
        </authorList>
    </citation>
    <scope>NUCLEOTIDE SEQUENCE</scope>
    <source>
        <strain evidence="2">MPL-01</strain>
    </source>
</reference>
<comment type="caution">
    <text evidence="2">The sequence shown here is derived from an EMBL/GenBank/DDBJ whole genome shotgun (WGS) entry which is preliminary data.</text>
</comment>
<dbReference type="Proteomes" id="UP001215151">
    <property type="component" value="Unassembled WGS sequence"/>
</dbReference>
<organism evidence="2 3">
    <name type="scientific">Trametes cubensis</name>
    <dbReference type="NCBI Taxonomy" id="1111947"/>
    <lineage>
        <taxon>Eukaryota</taxon>
        <taxon>Fungi</taxon>
        <taxon>Dikarya</taxon>
        <taxon>Basidiomycota</taxon>
        <taxon>Agaricomycotina</taxon>
        <taxon>Agaricomycetes</taxon>
        <taxon>Polyporales</taxon>
        <taxon>Polyporaceae</taxon>
        <taxon>Trametes</taxon>
    </lineage>
</organism>
<dbReference type="AlphaFoldDB" id="A0AAD7TVN0"/>
<protein>
    <submittedName>
        <fullName evidence="2">Uncharacterized protein</fullName>
    </submittedName>
</protein>